<dbReference type="Pfam" id="PF04043">
    <property type="entry name" value="PMEI"/>
    <property type="match status" value="1"/>
</dbReference>
<dbReference type="NCBIfam" id="TIGR01614">
    <property type="entry name" value="PME_inhib"/>
    <property type="match status" value="1"/>
</dbReference>
<dbReference type="AlphaFoldDB" id="A0A3L6DXH8"/>
<dbReference type="PANTHER" id="PTHR31707">
    <property type="entry name" value="PECTINESTERASE"/>
    <property type="match status" value="1"/>
</dbReference>
<dbReference type="ExpressionAtlas" id="A0A3L6DXH8">
    <property type="expression patterns" value="baseline and differential"/>
</dbReference>
<sequence length="493" mass="53051">MSSSAFGDFGPLTERRRAEKARQQRRRIMIAAGTISIIIILIAMGSAAVMYSGKKSSSDGGHKSASKGKSSGGSDSDSGAEAEAESEAESESGSESKTNLKAVSKSIKAMCSQTDYTDACEKSLGKAANASSSSPKDIIRSAVEVIGDAIGQAFDRADLILSNDPLVKGAVADCKEVFADAKDDLNSTLKGVDDKDGIAKQSYQLRIWLSAVIANMETCVDGFPDDEFKAKVKESFNDGKELTSNALALIEKGSSLLSVLKGGSKRRLLEEEGEPAQAGPALDKDGIPEWVPDSERRVLKGGGFKSTLTPNVVVAKDGSGKFKTINEALAAMPKTYDGRYVIQVKEGVYEEYVTITKTMKNVTFLGDGSKKSIKCEFQAEAALRDSGRPPIRNYLGRPWRECSRTIVMESELPDFIDKAGYLPWNGDFGLKTLWYAEFGNTGPGANTAGRVSWPGFKKVISKADATKFTVENFLHAQPWIDPTGTPVKYDLFT</sequence>
<dbReference type="GO" id="GO:0030599">
    <property type="term" value="F:pectinesterase activity"/>
    <property type="evidence" value="ECO:0007669"/>
    <property type="project" value="InterPro"/>
</dbReference>
<evidence type="ECO:0000256" key="7">
    <source>
        <dbReference type="SAM" id="Phobius"/>
    </source>
</evidence>
<keyword evidence="7" id="KW-0472">Membrane</keyword>
<dbReference type="UniPathway" id="UPA00545">
    <property type="reaction ID" value="UER00823"/>
</dbReference>
<dbReference type="InterPro" id="IPR000070">
    <property type="entry name" value="Pectinesterase_cat"/>
</dbReference>
<dbReference type="EMBL" id="NCVQ01000008">
    <property type="protein sequence ID" value="PWZ13018.1"/>
    <property type="molecule type" value="Genomic_DNA"/>
</dbReference>
<feature type="region of interest" description="Disordered" evidence="6">
    <location>
        <begin position="1"/>
        <end position="20"/>
    </location>
</feature>
<gene>
    <name evidence="9" type="primary">PME45_1</name>
    <name evidence="9" type="ORF">Zm00014a_023102</name>
</gene>
<dbReference type="GO" id="GO:0045490">
    <property type="term" value="P:pectin catabolic process"/>
    <property type="evidence" value="ECO:0007669"/>
    <property type="project" value="UniProtKB-UniPathway"/>
</dbReference>
<dbReference type="Gene3D" id="2.160.20.10">
    <property type="entry name" value="Single-stranded right-handed beta-helix, Pectin lyase-like"/>
    <property type="match status" value="2"/>
</dbReference>
<feature type="compositionally biased region" description="Low complexity" evidence="6">
    <location>
        <begin position="67"/>
        <end position="77"/>
    </location>
</feature>
<accession>A0A3L6DXH8</accession>
<dbReference type="Gene3D" id="1.20.140.40">
    <property type="entry name" value="Invertase/pectin methylesterase inhibitor family protein"/>
    <property type="match status" value="1"/>
</dbReference>
<comment type="pathway">
    <text evidence="1">Glycan metabolism; pectin degradation; 2-dehydro-3-deoxy-D-gluconate from pectin: step 1/5.</text>
</comment>
<feature type="transmembrane region" description="Helical" evidence="7">
    <location>
        <begin position="28"/>
        <end position="51"/>
    </location>
</feature>
<evidence type="ECO:0000256" key="6">
    <source>
        <dbReference type="SAM" id="MobiDB-lite"/>
    </source>
</evidence>
<keyword evidence="7" id="KW-0812">Transmembrane</keyword>
<evidence type="ECO:0000256" key="3">
    <source>
        <dbReference type="ARBA" id="ARBA00007786"/>
    </source>
</evidence>
<dbReference type="InterPro" id="IPR011050">
    <property type="entry name" value="Pectin_lyase_fold/virulence"/>
</dbReference>
<dbReference type="SMART" id="SM00856">
    <property type="entry name" value="PMEI"/>
    <property type="match status" value="1"/>
</dbReference>
<feature type="region of interest" description="Disordered" evidence="6">
    <location>
        <begin position="268"/>
        <end position="287"/>
    </location>
</feature>
<protein>
    <submittedName>
        <fullName evidence="9">Putative pectinesterase/pectinesterase inhibitor 45</fullName>
    </submittedName>
</protein>
<dbReference type="Proteomes" id="UP000251960">
    <property type="component" value="Chromosome 7"/>
</dbReference>
<comment type="caution">
    <text evidence="9">The sequence shown here is derived from an EMBL/GenBank/DDBJ whole genome shotgun (WGS) entry which is preliminary data.</text>
</comment>
<keyword evidence="5" id="KW-0063">Aspartyl esterase</keyword>
<dbReference type="CDD" id="cd15798">
    <property type="entry name" value="PMEI-like_3"/>
    <property type="match status" value="1"/>
</dbReference>
<dbReference type="FunFam" id="2.160.20.10:FF:000112">
    <property type="entry name" value="Pectinesterase"/>
    <property type="match status" value="1"/>
</dbReference>
<comment type="similarity">
    <text evidence="3">In the C-terminal section; belongs to the pectinesterase family.</text>
</comment>
<comment type="similarity">
    <text evidence="2">In the N-terminal section; belongs to the PMEI family.</text>
</comment>
<evidence type="ECO:0000256" key="5">
    <source>
        <dbReference type="ARBA" id="ARBA00023085"/>
    </source>
</evidence>
<dbReference type="FunFam" id="1.20.140.40:FF:000001">
    <property type="entry name" value="Pectinesterase"/>
    <property type="match status" value="1"/>
</dbReference>
<keyword evidence="4" id="KW-0378">Hydrolase</keyword>
<evidence type="ECO:0000313" key="9">
    <source>
        <dbReference type="EMBL" id="PWZ13018.1"/>
    </source>
</evidence>
<keyword evidence="7" id="KW-1133">Transmembrane helix</keyword>
<dbReference type="Pfam" id="PF01095">
    <property type="entry name" value="Pectinesterase"/>
    <property type="match status" value="2"/>
</dbReference>
<feature type="region of interest" description="Disordered" evidence="6">
    <location>
        <begin position="52"/>
        <end position="99"/>
    </location>
</feature>
<organism evidence="9">
    <name type="scientific">Zea mays</name>
    <name type="common">Maize</name>
    <dbReference type="NCBI Taxonomy" id="4577"/>
    <lineage>
        <taxon>Eukaryota</taxon>
        <taxon>Viridiplantae</taxon>
        <taxon>Streptophyta</taxon>
        <taxon>Embryophyta</taxon>
        <taxon>Tracheophyta</taxon>
        <taxon>Spermatophyta</taxon>
        <taxon>Magnoliopsida</taxon>
        <taxon>Liliopsida</taxon>
        <taxon>Poales</taxon>
        <taxon>Poaceae</taxon>
        <taxon>PACMAD clade</taxon>
        <taxon>Panicoideae</taxon>
        <taxon>Andropogonodae</taxon>
        <taxon>Andropogoneae</taxon>
        <taxon>Tripsacinae</taxon>
        <taxon>Zea</taxon>
    </lineage>
</organism>
<proteinExistence type="inferred from homology"/>
<evidence type="ECO:0000256" key="2">
    <source>
        <dbReference type="ARBA" id="ARBA00006027"/>
    </source>
</evidence>
<dbReference type="InterPro" id="IPR006501">
    <property type="entry name" value="Pectinesterase_inhib_dom"/>
</dbReference>
<evidence type="ECO:0000259" key="8">
    <source>
        <dbReference type="SMART" id="SM00856"/>
    </source>
</evidence>
<dbReference type="GO" id="GO:0042545">
    <property type="term" value="P:cell wall modification"/>
    <property type="evidence" value="ECO:0007669"/>
    <property type="project" value="InterPro"/>
</dbReference>
<dbReference type="InterPro" id="IPR035513">
    <property type="entry name" value="Invertase/methylesterase_inhib"/>
</dbReference>
<feature type="compositionally biased region" description="Acidic residues" evidence="6">
    <location>
        <begin position="78"/>
        <end position="92"/>
    </location>
</feature>
<dbReference type="SUPFAM" id="SSF101148">
    <property type="entry name" value="Plant invertase/pectin methylesterase inhibitor"/>
    <property type="match status" value="1"/>
</dbReference>
<evidence type="ECO:0000256" key="4">
    <source>
        <dbReference type="ARBA" id="ARBA00022801"/>
    </source>
</evidence>
<dbReference type="InterPro" id="IPR012334">
    <property type="entry name" value="Pectin_lyas_fold"/>
</dbReference>
<reference evidence="9" key="1">
    <citation type="journal article" date="2018" name="Nat. Genet.">
        <title>Extensive intraspecific gene order and gene structural variations between Mo17 and other maize genomes.</title>
        <authorList>
            <person name="Sun S."/>
            <person name="Zhou Y."/>
            <person name="Chen J."/>
            <person name="Shi J."/>
            <person name="Zhao H."/>
            <person name="Zhao H."/>
            <person name="Song W."/>
            <person name="Zhang M."/>
            <person name="Cui Y."/>
            <person name="Dong X."/>
            <person name="Liu H."/>
            <person name="Ma X."/>
            <person name="Jiao Y."/>
            <person name="Wang B."/>
            <person name="Wei X."/>
            <person name="Stein J.C."/>
            <person name="Glaubitz J.C."/>
            <person name="Lu F."/>
            <person name="Yu G."/>
            <person name="Liang C."/>
            <person name="Fengler K."/>
            <person name="Li B."/>
            <person name="Rafalski A."/>
            <person name="Schnable P.S."/>
            <person name="Ware D.H."/>
            <person name="Buckler E.S."/>
            <person name="Lai J."/>
        </authorList>
    </citation>
    <scope>NUCLEOTIDE SEQUENCE [LARGE SCALE GENOMIC DNA]</scope>
    <source>
        <tissue evidence="9">Seedling</tissue>
    </source>
</reference>
<dbReference type="SUPFAM" id="SSF51126">
    <property type="entry name" value="Pectin lyase-like"/>
    <property type="match status" value="1"/>
</dbReference>
<feature type="domain" description="Pectinesterase inhibitor" evidence="8">
    <location>
        <begin position="102"/>
        <end position="249"/>
    </location>
</feature>
<name>A0A3L6DXH8_MAIZE</name>
<dbReference type="GO" id="GO:0004857">
    <property type="term" value="F:enzyme inhibitor activity"/>
    <property type="evidence" value="ECO:0007669"/>
    <property type="project" value="InterPro"/>
</dbReference>
<evidence type="ECO:0000256" key="1">
    <source>
        <dbReference type="ARBA" id="ARBA00005184"/>
    </source>
</evidence>